<dbReference type="Proteomes" id="UP001500730">
    <property type="component" value="Unassembled WGS sequence"/>
</dbReference>
<comment type="caution">
    <text evidence="2">The sequence shown here is derived from an EMBL/GenBank/DDBJ whole genome shotgun (WGS) entry which is preliminary data.</text>
</comment>
<feature type="region of interest" description="Disordered" evidence="1">
    <location>
        <begin position="166"/>
        <end position="193"/>
    </location>
</feature>
<proteinExistence type="predicted"/>
<gene>
    <name evidence="2" type="ORF">GCM10009858_41210</name>
</gene>
<dbReference type="InterPro" id="IPR011004">
    <property type="entry name" value="Trimer_LpxA-like_sf"/>
</dbReference>
<dbReference type="EMBL" id="BAAARE010000024">
    <property type="protein sequence ID" value="GAA2498595.1"/>
    <property type="molecule type" value="Genomic_DNA"/>
</dbReference>
<organism evidence="2 3">
    <name type="scientific">Terrabacter carboxydivorans</name>
    <dbReference type="NCBI Taxonomy" id="619730"/>
    <lineage>
        <taxon>Bacteria</taxon>
        <taxon>Bacillati</taxon>
        <taxon>Actinomycetota</taxon>
        <taxon>Actinomycetes</taxon>
        <taxon>Micrococcales</taxon>
        <taxon>Intrasporangiaceae</taxon>
        <taxon>Terrabacter</taxon>
    </lineage>
</organism>
<accession>A0ABN3MAC8</accession>
<evidence type="ECO:0000256" key="1">
    <source>
        <dbReference type="SAM" id="MobiDB-lite"/>
    </source>
</evidence>
<dbReference type="SUPFAM" id="SSF51161">
    <property type="entry name" value="Trimeric LpxA-like enzymes"/>
    <property type="match status" value="1"/>
</dbReference>
<protein>
    <recommendedName>
        <fullName evidence="4">Acetyltransferase</fullName>
    </recommendedName>
</protein>
<reference evidence="2 3" key="1">
    <citation type="journal article" date="2019" name="Int. J. Syst. Evol. Microbiol.">
        <title>The Global Catalogue of Microorganisms (GCM) 10K type strain sequencing project: providing services to taxonomists for standard genome sequencing and annotation.</title>
        <authorList>
            <consortium name="The Broad Institute Genomics Platform"/>
            <consortium name="The Broad Institute Genome Sequencing Center for Infectious Disease"/>
            <person name="Wu L."/>
            <person name="Ma J."/>
        </authorList>
    </citation>
    <scope>NUCLEOTIDE SEQUENCE [LARGE SCALE GENOMIC DNA]</scope>
    <source>
        <strain evidence="2 3">JCM 16259</strain>
    </source>
</reference>
<evidence type="ECO:0008006" key="4">
    <source>
        <dbReference type="Google" id="ProtNLM"/>
    </source>
</evidence>
<dbReference type="RefSeq" id="WP_344256974.1">
    <property type="nucleotide sequence ID" value="NZ_BAAARE010000024.1"/>
</dbReference>
<sequence>MAVLLAALLGFAVLRILLMMLWEWSALGFRWLVPCFCSIYDRRFWRHERYWKFLGAPPPALNGMPFRPLMWRALGVRMGRGVFDDGLAIPEKTIVSIGDGCILNPGSIIQCHSMEDGAFELEGVRVGDRVTLGVGAFVHYGVDIADDAVLEADSFLMKGSEVPAGSRYGGNPAHEVQAATSRREPVQRTAASP</sequence>
<keyword evidence="3" id="KW-1185">Reference proteome</keyword>
<dbReference type="Gene3D" id="2.160.10.10">
    <property type="entry name" value="Hexapeptide repeat proteins"/>
    <property type="match status" value="1"/>
</dbReference>
<dbReference type="InterPro" id="IPR001451">
    <property type="entry name" value="Hexapep"/>
</dbReference>
<dbReference type="Pfam" id="PF14602">
    <property type="entry name" value="Hexapep_2"/>
    <property type="match status" value="1"/>
</dbReference>
<evidence type="ECO:0000313" key="2">
    <source>
        <dbReference type="EMBL" id="GAA2498595.1"/>
    </source>
</evidence>
<name>A0ABN3MAC8_9MICO</name>
<evidence type="ECO:0000313" key="3">
    <source>
        <dbReference type="Proteomes" id="UP001500730"/>
    </source>
</evidence>